<keyword evidence="1" id="KW-1133">Transmembrane helix</keyword>
<dbReference type="GO" id="GO:0003824">
    <property type="term" value="F:catalytic activity"/>
    <property type="evidence" value="ECO:0007669"/>
    <property type="project" value="InterPro"/>
</dbReference>
<evidence type="ECO:0000256" key="1">
    <source>
        <dbReference type="SAM" id="Phobius"/>
    </source>
</evidence>
<dbReference type="AlphaFoldDB" id="A0A399D3F5"/>
<dbReference type="Pfam" id="PF03372">
    <property type="entry name" value="Exo_endo_phos"/>
    <property type="match status" value="1"/>
</dbReference>
<keyword evidence="4" id="KW-1185">Reference proteome</keyword>
<dbReference type="InterPro" id="IPR005135">
    <property type="entry name" value="Endo/exonuclease/phosphatase"/>
</dbReference>
<organism evidence="3 4">
    <name type="scientific">Mariniphaga sediminis</name>
    <dbReference type="NCBI Taxonomy" id="1628158"/>
    <lineage>
        <taxon>Bacteria</taxon>
        <taxon>Pseudomonadati</taxon>
        <taxon>Bacteroidota</taxon>
        <taxon>Bacteroidia</taxon>
        <taxon>Marinilabiliales</taxon>
        <taxon>Prolixibacteraceae</taxon>
        <taxon>Mariniphaga</taxon>
    </lineage>
</organism>
<dbReference type="PANTHER" id="PTHR14859">
    <property type="entry name" value="CALCOFLUOR WHITE HYPERSENSITIVE PROTEIN PRECURSOR"/>
    <property type="match status" value="1"/>
</dbReference>
<reference evidence="3 4" key="1">
    <citation type="journal article" date="2015" name="Int. J. Syst. Evol. Microbiol.">
        <title>Mariniphaga sediminis sp. nov., isolated from coastal sediment.</title>
        <authorList>
            <person name="Wang F.Q."/>
            <person name="Shen Q.Y."/>
            <person name="Chen G.J."/>
            <person name="Du Z.J."/>
        </authorList>
    </citation>
    <scope>NUCLEOTIDE SEQUENCE [LARGE SCALE GENOMIC DNA]</scope>
    <source>
        <strain evidence="3 4">SY21</strain>
    </source>
</reference>
<dbReference type="EMBL" id="QWET01000003">
    <property type="protein sequence ID" value="RIH66424.1"/>
    <property type="molecule type" value="Genomic_DNA"/>
</dbReference>
<dbReference type="RefSeq" id="WP_119349011.1">
    <property type="nucleotide sequence ID" value="NZ_QWET01000003.1"/>
</dbReference>
<feature type="transmembrane region" description="Helical" evidence="1">
    <location>
        <begin position="65"/>
        <end position="84"/>
    </location>
</feature>
<dbReference type="SUPFAM" id="SSF56219">
    <property type="entry name" value="DNase I-like"/>
    <property type="match status" value="1"/>
</dbReference>
<feature type="transmembrane region" description="Helical" evidence="1">
    <location>
        <begin position="7"/>
        <end position="29"/>
    </location>
</feature>
<dbReference type="Gene3D" id="3.60.10.10">
    <property type="entry name" value="Endonuclease/exonuclease/phosphatase"/>
    <property type="match status" value="1"/>
</dbReference>
<evidence type="ECO:0000313" key="3">
    <source>
        <dbReference type="EMBL" id="RIH66424.1"/>
    </source>
</evidence>
<dbReference type="OrthoDB" id="635146at2"/>
<dbReference type="Proteomes" id="UP000266441">
    <property type="component" value="Unassembled WGS sequence"/>
</dbReference>
<dbReference type="InterPro" id="IPR036691">
    <property type="entry name" value="Endo/exonu/phosph_ase_sf"/>
</dbReference>
<accession>A0A399D3F5</accession>
<evidence type="ECO:0000259" key="2">
    <source>
        <dbReference type="Pfam" id="PF03372"/>
    </source>
</evidence>
<dbReference type="PANTHER" id="PTHR14859:SF15">
    <property type="entry name" value="ENDONUCLEASE_EXONUCLEASE_PHOSPHATASE DOMAIN-CONTAINING PROTEIN"/>
    <property type="match status" value="1"/>
</dbReference>
<evidence type="ECO:0000313" key="4">
    <source>
        <dbReference type="Proteomes" id="UP000266441"/>
    </source>
</evidence>
<dbReference type="GO" id="GO:0016020">
    <property type="term" value="C:membrane"/>
    <property type="evidence" value="ECO:0007669"/>
    <property type="project" value="GOC"/>
</dbReference>
<comment type="caution">
    <text evidence="3">The sequence shown here is derived from an EMBL/GenBank/DDBJ whole genome shotgun (WGS) entry which is preliminary data.</text>
</comment>
<dbReference type="GO" id="GO:0006506">
    <property type="term" value="P:GPI anchor biosynthetic process"/>
    <property type="evidence" value="ECO:0007669"/>
    <property type="project" value="TreeGrafter"/>
</dbReference>
<sequence length="354" mass="40348">MRKLLKFILLGLNLLVVLALFVACLSGYISPDKWWIPSFFGLAYPLVLGANLFFVVLWLIIRPRYLLLSLVAILAGWSFVARFVQFQAKTSEDDGIKIMSYNVHHFRGKGKLSQKQTAIEITRFLKEQRPDIICLQEVRLRKNSIFNLAQTVEGLDFINHYQFARTSSTFGSVTLTRYPIVNMDEVRFENSRNITIYTDILIGTDTVRVFNVHLHSYGIDPKDYSIIDSGVSSEEDLKEAREVGSKLKAGFQMRASQVETIRAMIDESPYPVIVCGDLNDAPVSYSYQQLKKGLKDAFVSSGKGIGRTYVNKLLSLRIDYIFHSPGFGSFNFQTHDFRHSDHLPVSTELIKKEH</sequence>
<protein>
    <recommendedName>
        <fullName evidence="2">Endonuclease/exonuclease/phosphatase domain-containing protein</fullName>
    </recommendedName>
</protein>
<name>A0A399D3F5_9BACT</name>
<dbReference type="InterPro" id="IPR051916">
    <property type="entry name" value="GPI-anchor_lipid_remodeler"/>
</dbReference>
<keyword evidence="1" id="KW-0472">Membrane</keyword>
<dbReference type="CDD" id="cd09084">
    <property type="entry name" value="EEP-2"/>
    <property type="match status" value="1"/>
</dbReference>
<feature type="transmembrane region" description="Helical" evidence="1">
    <location>
        <begin position="35"/>
        <end position="58"/>
    </location>
</feature>
<gene>
    <name evidence="3" type="ORF">D1164_05855</name>
</gene>
<proteinExistence type="predicted"/>
<keyword evidence="1" id="KW-0812">Transmembrane</keyword>
<dbReference type="PROSITE" id="PS51257">
    <property type="entry name" value="PROKAR_LIPOPROTEIN"/>
    <property type="match status" value="1"/>
</dbReference>
<feature type="domain" description="Endonuclease/exonuclease/phosphatase" evidence="2">
    <location>
        <begin position="99"/>
        <end position="342"/>
    </location>
</feature>